<dbReference type="Proteomes" id="UP000006461">
    <property type="component" value="Chromosome"/>
</dbReference>
<accession>I4F3B9</accession>
<feature type="transmembrane region" description="Helical" evidence="1">
    <location>
        <begin position="39"/>
        <end position="58"/>
    </location>
</feature>
<proteinExistence type="predicted"/>
<keyword evidence="1" id="KW-1133">Transmembrane helix</keyword>
<dbReference type="KEGG" id="mmar:MODMU_4751"/>
<dbReference type="EMBL" id="FO203431">
    <property type="protein sequence ID" value="CCH90132.1"/>
    <property type="molecule type" value="Genomic_DNA"/>
</dbReference>
<keyword evidence="3" id="KW-1185">Reference proteome</keyword>
<protein>
    <submittedName>
        <fullName evidence="2">Uncharacterized protein</fullName>
    </submittedName>
</protein>
<sequence length="132" mass="14363">MVMSTPNHPPAPTPYDVRVVRSGFPLRLDIDGGLSAPDGGLLAALVVLPFGWVACRLVNIIRFKRSWTVGVVTQAKWWGGSKIALRERFPTKAAAEVRARELEARIEDATVVLPTKSSLTAKRPHGTPDPGR</sequence>
<dbReference type="AlphaFoldDB" id="I4F3B9"/>
<keyword evidence="1" id="KW-0472">Membrane</keyword>
<reference evidence="2 3" key="1">
    <citation type="journal article" date="2012" name="J. Bacteriol.">
        <title>Genome Sequence of Radiation-Resistant Modestobacter marinus Strain BC501, a Representative Actinobacterium That Thrives on Calcareous Stone Surfaces.</title>
        <authorList>
            <person name="Normand P."/>
            <person name="Gury J."/>
            <person name="Pujic P."/>
            <person name="Chouaia B."/>
            <person name="Crotti E."/>
            <person name="Brusetti L."/>
            <person name="Daffonchio D."/>
            <person name="Vacherie B."/>
            <person name="Barbe V."/>
            <person name="Medigue C."/>
            <person name="Calteau A."/>
            <person name="Ghodhbane-Gtari F."/>
            <person name="Essoussi I."/>
            <person name="Nouioui I."/>
            <person name="Abbassi-Ghozzi I."/>
            <person name="Gtari M."/>
        </authorList>
    </citation>
    <scope>NUCLEOTIDE SEQUENCE [LARGE SCALE GENOMIC DNA]</scope>
    <source>
        <strain evidence="3">BC 501</strain>
    </source>
</reference>
<evidence type="ECO:0000313" key="3">
    <source>
        <dbReference type="Proteomes" id="UP000006461"/>
    </source>
</evidence>
<evidence type="ECO:0000256" key="1">
    <source>
        <dbReference type="SAM" id="Phobius"/>
    </source>
</evidence>
<dbReference type="STRING" id="477641.MODMU_4751"/>
<gene>
    <name evidence="2" type="ordered locus">MODMU_4751</name>
</gene>
<evidence type="ECO:0000313" key="2">
    <source>
        <dbReference type="EMBL" id="CCH90132.1"/>
    </source>
</evidence>
<organism evidence="2 3">
    <name type="scientific">Modestobacter italicus (strain DSM 44449 / CECT 9708 / BC 501)</name>
    <dbReference type="NCBI Taxonomy" id="2732864"/>
    <lineage>
        <taxon>Bacteria</taxon>
        <taxon>Bacillati</taxon>
        <taxon>Actinomycetota</taxon>
        <taxon>Actinomycetes</taxon>
        <taxon>Geodermatophilales</taxon>
        <taxon>Geodermatophilaceae</taxon>
        <taxon>Modestobacter</taxon>
    </lineage>
</organism>
<name>I4F3B9_MODI5</name>
<keyword evidence="1" id="KW-0812">Transmembrane</keyword>
<dbReference type="HOGENOM" id="CLU_1914704_0_0_11"/>